<dbReference type="InterPro" id="IPR013228">
    <property type="entry name" value="PE-PPE_C"/>
</dbReference>
<reference evidence="2 3" key="1">
    <citation type="submission" date="2023-12" db="EMBL/GenBank/DDBJ databases">
        <title>Description of new species of Mycobacterium terrae complex isolated from sewage at the Sao Paulo Zoological Park Foundation in Brazil.</title>
        <authorList>
            <person name="Romagnoli C.L."/>
            <person name="Conceicao E.C."/>
            <person name="Machado E."/>
            <person name="Barreto L.B.P.F."/>
            <person name="Sharma A."/>
            <person name="Silva N.M."/>
            <person name="Marques L.E."/>
            <person name="Juliana M.A."/>
            <person name="Lourenco M.C.S."/>
            <person name="Digiampietri L.A."/>
            <person name="Suffys P.N."/>
            <person name="Viana-Niero C."/>
        </authorList>
    </citation>
    <scope>NUCLEOTIDE SEQUENCE [LARGE SCALE GENOMIC DNA]</scope>
    <source>
        <strain evidence="2 3">MYC098</strain>
    </source>
</reference>
<dbReference type="Pfam" id="PF08237">
    <property type="entry name" value="PE-PPE"/>
    <property type="match status" value="1"/>
</dbReference>
<accession>A0ABU5XNT5</accession>
<name>A0ABU5XNT5_9MYCO</name>
<organism evidence="2 3">
    <name type="scientific">[Mycobacterium] crassicus</name>
    <dbReference type="NCBI Taxonomy" id="2872309"/>
    <lineage>
        <taxon>Bacteria</taxon>
        <taxon>Bacillati</taxon>
        <taxon>Actinomycetota</taxon>
        <taxon>Actinomycetes</taxon>
        <taxon>Mycobacteriales</taxon>
        <taxon>Mycobacteriaceae</taxon>
        <taxon>Mycolicibacter</taxon>
    </lineage>
</organism>
<keyword evidence="3" id="KW-1185">Reference proteome</keyword>
<comment type="caution">
    <text evidence="2">The sequence shown here is derived from an EMBL/GenBank/DDBJ whole genome shotgun (WGS) entry which is preliminary data.</text>
</comment>
<gene>
    <name evidence="2" type="ORF">K6T79_22845</name>
</gene>
<evidence type="ECO:0000313" key="2">
    <source>
        <dbReference type="EMBL" id="MEB3023866.1"/>
    </source>
</evidence>
<dbReference type="InterPro" id="IPR029058">
    <property type="entry name" value="AB_hydrolase_fold"/>
</dbReference>
<dbReference type="Proteomes" id="UP001299596">
    <property type="component" value="Unassembled WGS sequence"/>
</dbReference>
<evidence type="ECO:0000313" key="3">
    <source>
        <dbReference type="Proteomes" id="UP001299596"/>
    </source>
</evidence>
<feature type="domain" description="PE-PPE" evidence="1">
    <location>
        <begin position="158"/>
        <end position="336"/>
    </location>
</feature>
<sequence>TQFKVLCPPRNWGAQAFLSHALTGVTVRPARPPAWPPDPAPLPDPLPGDTVKFQLRNLTGGYRVRAFHCLPVVVGVAAASMIAGTPMAAPVAGAQARAVSLTGNGTALGDGTAFLMGGTGIPQPPPTYLDAVDELFLQPHGFTGDLVSLWTPENVSSTSRSVGEQILYNAIMQKIEDGGVDAGHPVVVFGYSQSSSISTNVMERLADADVSNDLVRFVLIGSPNPSGIPTDLYHTDVYNYEYDPVAFKPTYFNPLADLNSMLGFVYAHSAILSVTPEQIASAVELPTSDPDSLTTYYMMASESLPLLNPLRLIPVFGQPLYELLEPVTRILVNLGYGNIDHGWPPGDADVPAASGLFPTNIDWGDLATALGNGVQQGINNAIASLLDPATYQISSLVDNPSLAGIIHEGYIAGYLDSPNPTLEEAFAGLSNFLAAFTSTEEFPMPG</sequence>
<feature type="non-terminal residue" evidence="2">
    <location>
        <position position="1"/>
    </location>
</feature>
<proteinExistence type="predicted"/>
<dbReference type="SUPFAM" id="SSF53474">
    <property type="entry name" value="alpha/beta-Hydrolases"/>
    <property type="match status" value="1"/>
</dbReference>
<protein>
    <submittedName>
        <fullName evidence="2">PE-PPE domain-containing protein</fullName>
    </submittedName>
</protein>
<evidence type="ECO:0000259" key="1">
    <source>
        <dbReference type="Pfam" id="PF08237"/>
    </source>
</evidence>
<dbReference type="RefSeq" id="WP_329782070.1">
    <property type="nucleotide sequence ID" value="NZ_JAYJJR010000022.1"/>
</dbReference>
<dbReference type="EMBL" id="JAYJJR010000022">
    <property type="protein sequence ID" value="MEB3023866.1"/>
    <property type="molecule type" value="Genomic_DNA"/>
</dbReference>